<dbReference type="GO" id="GO:0033281">
    <property type="term" value="C:TAT protein transport complex"/>
    <property type="evidence" value="ECO:0007669"/>
    <property type="project" value="UniProtKB-UniRule"/>
</dbReference>
<keyword evidence="6 9" id="KW-1133">Transmembrane helix</keyword>
<keyword evidence="2 9" id="KW-0813">Transport</keyword>
<accession>A0A8J3EBH9</accession>
<keyword evidence="4 9" id="KW-0812">Transmembrane</keyword>
<evidence type="ECO:0000256" key="3">
    <source>
        <dbReference type="ARBA" id="ARBA00022475"/>
    </source>
</evidence>
<evidence type="ECO:0000256" key="2">
    <source>
        <dbReference type="ARBA" id="ARBA00022448"/>
    </source>
</evidence>
<comment type="function">
    <text evidence="9">Part of the twin-arginine translocation (Tat) system that transports large folded proteins containing a characteristic twin-arginine motif in their signal peptide across membranes. TatA could form the protein-conducting channel of the Tat system.</text>
</comment>
<protein>
    <recommendedName>
        <fullName evidence="9">Sec-independent protein translocase protein TatA</fullName>
    </recommendedName>
</protein>
<evidence type="ECO:0000256" key="4">
    <source>
        <dbReference type="ARBA" id="ARBA00022692"/>
    </source>
</evidence>
<comment type="similarity">
    <text evidence="9">Belongs to the TatA/E family.</text>
</comment>
<evidence type="ECO:0000256" key="5">
    <source>
        <dbReference type="ARBA" id="ARBA00022927"/>
    </source>
</evidence>
<feature type="region of interest" description="Disordered" evidence="10">
    <location>
        <begin position="1"/>
        <end position="29"/>
    </location>
</feature>
<dbReference type="EMBL" id="BMKS01000007">
    <property type="protein sequence ID" value="GGG37320.1"/>
    <property type="molecule type" value="Genomic_DNA"/>
</dbReference>
<dbReference type="Proteomes" id="UP000597507">
    <property type="component" value="Unassembled WGS sequence"/>
</dbReference>
<dbReference type="NCBIfam" id="TIGR01411">
    <property type="entry name" value="tatAE"/>
    <property type="match status" value="1"/>
</dbReference>
<dbReference type="GO" id="GO:0008320">
    <property type="term" value="F:protein transmembrane transporter activity"/>
    <property type="evidence" value="ECO:0007669"/>
    <property type="project" value="UniProtKB-UniRule"/>
</dbReference>
<dbReference type="InterPro" id="IPR003369">
    <property type="entry name" value="TatA/B/E"/>
</dbReference>
<gene>
    <name evidence="9" type="primary">tatA</name>
    <name evidence="11" type="ORF">GCM10010964_26460</name>
</gene>
<keyword evidence="8 9" id="KW-0472">Membrane</keyword>
<organism evidence="11 12">
    <name type="scientific">Caldovatus sediminis</name>
    <dbReference type="NCBI Taxonomy" id="2041189"/>
    <lineage>
        <taxon>Bacteria</taxon>
        <taxon>Pseudomonadati</taxon>
        <taxon>Pseudomonadota</taxon>
        <taxon>Alphaproteobacteria</taxon>
        <taxon>Acetobacterales</taxon>
        <taxon>Roseomonadaceae</taxon>
        <taxon>Caldovatus</taxon>
    </lineage>
</organism>
<evidence type="ECO:0000256" key="7">
    <source>
        <dbReference type="ARBA" id="ARBA00023010"/>
    </source>
</evidence>
<evidence type="ECO:0000313" key="12">
    <source>
        <dbReference type="Proteomes" id="UP000597507"/>
    </source>
</evidence>
<dbReference type="Pfam" id="PF02416">
    <property type="entry name" value="TatA_B_E"/>
    <property type="match status" value="1"/>
</dbReference>
<evidence type="ECO:0000256" key="8">
    <source>
        <dbReference type="ARBA" id="ARBA00023136"/>
    </source>
</evidence>
<keyword evidence="3 9" id="KW-1003">Cell membrane</keyword>
<feature type="transmembrane region" description="Helical" evidence="9">
    <location>
        <begin position="41"/>
        <end position="61"/>
    </location>
</feature>
<proteinExistence type="inferred from homology"/>
<evidence type="ECO:0000256" key="1">
    <source>
        <dbReference type="ARBA" id="ARBA00004162"/>
    </source>
</evidence>
<reference evidence="11 12" key="1">
    <citation type="journal article" date="2014" name="Int. J. Syst. Evol. Microbiol.">
        <title>Complete genome sequence of Corynebacterium casei LMG S-19264T (=DSM 44701T), isolated from a smear-ripened cheese.</title>
        <authorList>
            <consortium name="US DOE Joint Genome Institute (JGI-PGF)"/>
            <person name="Walter F."/>
            <person name="Albersmeier A."/>
            <person name="Kalinowski J."/>
            <person name="Ruckert C."/>
        </authorList>
    </citation>
    <scope>NUCLEOTIDE SEQUENCE [LARGE SCALE GENOMIC DNA]</scope>
    <source>
        <strain evidence="11 12">CGMCC 1.16330</strain>
    </source>
</reference>
<dbReference type="PANTHER" id="PTHR42982:SF1">
    <property type="entry name" value="SEC-INDEPENDENT PROTEIN TRANSLOCASE PROTEIN TATA"/>
    <property type="match status" value="1"/>
</dbReference>
<dbReference type="Gene3D" id="1.20.5.3310">
    <property type="match status" value="1"/>
</dbReference>
<evidence type="ECO:0000256" key="10">
    <source>
        <dbReference type="SAM" id="MobiDB-lite"/>
    </source>
</evidence>
<dbReference type="HAMAP" id="MF_00236">
    <property type="entry name" value="TatA_E"/>
    <property type="match status" value="1"/>
</dbReference>
<evidence type="ECO:0000313" key="11">
    <source>
        <dbReference type="EMBL" id="GGG37320.1"/>
    </source>
</evidence>
<feature type="region of interest" description="Disordered" evidence="10">
    <location>
        <begin position="79"/>
        <end position="132"/>
    </location>
</feature>
<feature type="compositionally biased region" description="Low complexity" evidence="10">
    <location>
        <begin position="89"/>
        <end position="132"/>
    </location>
</feature>
<comment type="subcellular location">
    <subcellularLocation>
        <location evidence="1 9">Cell membrane</location>
        <topology evidence="1 9">Single-pass membrane protein</topology>
    </subcellularLocation>
</comment>
<sequence>MRRRGRDTSVGAGQRDKRRRAGERGGARTGIEAETMGSFSIWHWLVVLAVVLLLFGGSGKISSLMGDLAKGIKSFKKNMSEESDASMEAQATTPAAPSQPAGTIAGPSASAAAGAGAAQSAQPSSGTSRPAA</sequence>
<name>A0A8J3EBH9_9PROT</name>
<evidence type="ECO:0000256" key="9">
    <source>
        <dbReference type="HAMAP-Rule" id="MF_00236"/>
    </source>
</evidence>
<keyword evidence="5 9" id="KW-0653">Protein transport</keyword>
<dbReference type="AlphaFoldDB" id="A0A8J3EBH9"/>
<comment type="caution">
    <text evidence="11">The sequence shown here is derived from an EMBL/GenBank/DDBJ whole genome shotgun (WGS) entry which is preliminary data.</text>
</comment>
<dbReference type="PANTHER" id="PTHR42982">
    <property type="entry name" value="SEC-INDEPENDENT PROTEIN TRANSLOCASE PROTEIN TATA"/>
    <property type="match status" value="1"/>
</dbReference>
<keyword evidence="12" id="KW-1185">Reference proteome</keyword>
<evidence type="ECO:0000256" key="6">
    <source>
        <dbReference type="ARBA" id="ARBA00022989"/>
    </source>
</evidence>
<comment type="subunit">
    <text evidence="9">The Tat system comprises two distinct complexes: a TatABC complex, containing multiple copies of TatA, TatB and TatC subunits, and a separate TatA complex, containing only TatA subunits. Substrates initially bind to the TatABC complex, which probably triggers association of the separate TatA complex to form the active translocon.</text>
</comment>
<dbReference type="NCBIfam" id="NF001940">
    <property type="entry name" value="PRK00720.1"/>
    <property type="match status" value="1"/>
</dbReference>
<keyword evidence="7 9" id="KW-0811">Translocation</keyword>
<dbReference type="InterPro" id="IPR006312">
    <property type="entry name" value="TatA/E"/>
</dbReference>
<dbReference type="GO" id="GO:0043953">
    <property type="term" value="P:protein transport by the Tat complex"/>
    <property type="evidence" value="ECO:0007669"/>
    <property type="project" value="UniProtKB-UniRule"/>
</dbReference>